<feature type="region of interest" description="Disordered" evidence="5">
    <location>
        <begin position="360"/>
        <end position="430"/>
    </location>
</feature>
<evidence type="ECO:0000256" key="3">
    <source>
        <dbReference type="ARBA" id="ARBA00022833"/>
    </source>
</evidence>
<evidence type="ECO:0000256" key="4">
    <source>
        <dbReference type="PROSITE-ProRule" id="PRU00091"/>
    </source>
</evidence>
<dbReference type="AlphaFoldDB" id="K3W5B5"/>
<accession>K3W5B5</accession>
<feature type="compositionally biased region" description="Basic and acidic residues" evidence="5">
    <location>
        <begin position="381"/>
        <end position="390"/>
    </location>
</feature>
<dbReference type="InterPro" id="IPR011011">
    <property type="entry name" value="Znf_FYVE_PHD"/>
</dbReference>
<dbReference type="PROSITE" id="PS50178">
    <property type="entry name" value="ZF_FYVE"/>
    <property type="match status" value="1"/>
</dbReference>
<keyword evidence="2 4" id="KW-0863">Zinc-finger</keyword>
<feature type="domain" description="FYVE-type" evidence="6">
    <location>
        <begin position="268"/>
        <end position="330"/>
    </location>
</feature>
<dbReference type="InParanoid" id="K3W5B5"/>
<name>K3W5B5_GLOUD</name>
<evidence type="ECO:0000259" key="6">
    <source>
        <dbReference type="PROSITE" id="PS50178"/>
    </source>
</evidence>
<dbReference type="GO" id="GO:0008270">
    <property type="term" value="F:zinc ion binding"/>
    <property type="evidence" value="ECO:0007669"/>
    <property type="project" value="UniProtKB-KW"/>
</dbReference>
<dbReference type="HOGENOM" id="CLU_041079_0_0_1"/>
<dbReference type="EnsemblProtists" id="PYU1_T000156">
    <property type="protein sequence ID" value="PYU1_T000156"/>
    <property type="gene ID" value="PYU1_G000156"/>
</dbReference>
<dbReference type="InterPro" id="IPR052727">
    <property type="entry name" value="Rab4/Rab5_effector"/>
</dbReference>
<dbReference type="SUPFAM" id="SSF57903">
    <property type="entry name" value="FYVE/PHD zinc finger"/>
    <property type="match status" value="1"/>
</dbReference>
<dbReference type="PANTHER" id="PTHR13510:SF44">
    <property type="entry name" value="RABENOSYN-5"/>
    <property type="match status" value="1"/>
</dbReference>
<dbReference type="VEuPathDB" id="FungiDB:PYU1_G000156"/>
<dbReference type="SUPFAM" id="SSF55961">
    <property type="entry name" value="Bet v1-like"/>
    <property type="match status" value="1"/>
</dbReference>
<reference evidence="8" key="2">
    <citation type="submission" date="2010-04" db="EMBL/GenBank/DDBJ databases">
        <authorList>
            <person name="Buell R."/>
            <person name="Hamilton J."/>
            <person name="Hostetler J."/>
        </authorList>
    </citation>
    <scope>NUCLEOTIDE SEQUENCE [LARGE SCALE GENOMIC DNA]</scope>
    <source>
        <strain evidence="8">DAOM:BR144</strain>
    </source>
</reference>
<dbReference type="Gene3D" id="3.30.530.20">
    <property type="match status" value="1"/>
</dbReference>
<dbReference type="InterPro" id="IPR017455">
    <property type="entry name" value="Znf_FYVE-rel"/>
</dbReference>
<keyword evidence="3" id="KW-0862">Zinc</keyword>
<evidence type="ECO:0000256" key="5">
    <source>
        <dbReference type="SAM" id="MobiDB-lite"/>
    </source>
</evidence>
<feature type="compositionally biased region" description="Low complexity" evidence="5">
    <location>
        <begin position="396"/>
        <end position="410"/>
    </location>
</feature>
<sequence>MANRYRYSRSPDQPYAVDLHPLPAAEASALIHKAFTAFRKLFAAIQIAKHDDSDVARVASVSGDDGDNHQHSSSKSVMVCTSGLVYGTLEEVAALYVHDDSRMVLDFPDSKRLYTLAEPSKASPMRCAGVRWSRWKSTSKLVSDRDMIYVEYMDTFTDPVAGRRGWARCTKSIVHPVCPESQHPDGPVRAQLHCSGIIMHETDTYGELEATLLVHMDTQGMPAFVAQKALNSRKKSLQHINHVLKLTRQMSGTPQSDDDMVLGGGSLTGDERACRSCNEHVSKWTRVRHCRYCDATLCKPCALISYNQAADKEENPKTTRMCVDCGTGKKPRPVNGTGIAEDRPLSPSALAALSLQRPHVYSKGRVNSSRSIDTESSVGSAREDTDELRHQRLRHASSVSSTSTTAQASQPGLQRMNSRQRGASNSSDMGSFRLAPAVKMDLSYLNDIVSAKPKASSNTESQ</sequence>
<evidence type="ECO:0000256" key="2">
    <source>
        <dbReference type="ARBA" id="ARBA00022771"/>
    </source>
</evidence>
<proteinExistence type="predicted"/>
<dbReference type="InterPro" id="IPR023393">
    <property type="entry name" value="START-like_dom_sf"/>
</dbReference>
<evidence type="ECO:0000313" key="8">
    <source>
        <dbReference type="Proteomes" id="UP000019132"/>
    </source>
</evidence>
<keyword evidence="1" id="KW-0479">Metal-binding</keyword>
<dbReference type="PANTHER" id="PTHR13510">
    <property type="entry name" value="FYVE-FINGER-CONTAINING RAB5 EFFECTOR PROTEIN RABENOSYN-5-RELATED"/>
    <property type="match status" value="1"/>
</dbReference>
<reference evidence="8" key="1">
    <citation type="journal article" date="2010" name="Genome Biol.">
        <title>Genome sequence of the necrotrophic plant pathogen Pythium ultimum reveals original pathogenicity mechanisms and effector repertoire.</title>
        <authorList>
            <person name="Levesque C.A."/>
            <person name="Brouwer H."/>
            <person name="Cano L."/>
            <person name="Hamilton J.P."/>
            <person name="Holt C."/>
            <person name="Huitema E."/>
            <person name="Raffaele S."/>
            <person name="Robideau G.P."/>
            <person name="Thines M."/>
            <person name="Win J."/>
            <person name="Zerillo M.M."/>
            <person name="Beakes G.W."/>
            <person name="Boore J.L."/>
            <person name="Busam D."/>
            <person name="Dumas B."/>
            <person name="Ferriera S."/>
            <person name="Fuerstenberg S.I."/>
            <person name="Gachon C.M."/>
            <person name="Gaulin E."/>
            <person name="Govers F."/>
            <person name="Grenville-Briggs L."/>
            <person name="Horner N."/>
            <person name="Hostetler J."/>
            <person name="Jiang R.H."/>
            <person name="Johnson J."/>
            <person name="Krajaejun T."/>
            <person name="Lin H."/>
            <person name="Meijer H.J."/>
            <person name="Moore B."/>
            <person name="Morris P."/>
            <person name="Phuntmart V."/>
            <person name="Puiu D."/>
            <person name="Shetty J."/>
            <person name="Stajich J.E."/>
            <person name="Tripathy S."/>
            <person name="Wawra S."/>
            <person name="van West P."/>
            <person name="Whitty B.R."/>
            <person name="Coutinho P.M."/>
            <person name="Henrissat B."/>
            <person name="Martin F."/>
            <person name="Thomas P.D."/>
            <person name="Tyler B.M."/>
            <person name="De Vries R.P."/>
            <person name="Kamoun S."/>
            <person name="Yandell M."/>
            <person name="Tisserat N."/>
            <person name="Buell C.R."/>
        </authorList>
    </citation>
    <scope>NUCLEOTIDE SEQUENCE</scope>
    <source>
        <strain evidence="8">DAOM:BR144</strain>
    </source>
</reference>
<feature type="compositionally biased region" description="Polar residues" evidence="5">
    <location>
        <begin position="365"/>
        <end position="379"/>
    </location>
</feature>
<protein>
    <recommendedName>
        <fullName evidence="6">FYVE-type domain-containing protein</fullName>
    </recommendedName>
</protein>
<keyword evidence="8" id="KW-1185">Reference proteome</keyword>
<organism evidence="7 8">
    <name type="scientific">Globisporangium ultimum (strain ATCC 200006 / CBS 805.95 / DAOM BR144)</name>
    <name type="common">Pythium ultimum</name>
    <dbReference type="NCBI Taxonomy" id="431595"/>
    <lineage>
        <taxon>Eukaryota</taxon>
        <taxon>Sar</taxon>
        <taxon>Stramenopiles</taxon>
        <taxon>Oomycota</taxon>
        <taxon>Peronosporomycetes</taxon>
        <taxon>Pythiales</taxon>
        <taxon>Pythiaceae</taxon>
        <taxon>Globisporangium</taxon>
    </lineage>
</organism>
<evidence type="ECO:0000256" key="1">
    <source>
        <dbReference type="ARBA" id="ARBA00022723"/>
    </source>
</evidence>
<dbReference type="eggNOG" id="ENOG502SHR9">
    <property type="taxonomic scope" value="Eukaryota"/>
</dbReference>
<reference evidence="7" key="3">
    <citation type="submission" date="2015-02" db="UniProtKB">
        <authorList>
            <consortium name="EnsemblProtists"/>
        </authorList>
    </citation>
    <scope>IDENTIFICATION</scope>
    <source>
        <strain evidence="7">DAOM BR144</strain>
    </source>
</reference>
<dbReference type="EMBL" id="GL376636">
    <property type="status" value="NOT_ANNOTATED_CDS"/>
    <property type="molecule type" value="Genomic_DNA"/>
</dbReference>
<evidence type="ECO:0000313" key="7">
    <source>
        <dbReference type="EnsemblProtists" id="PYU1_T000156"/>
    </source>
</evidence>
<dbReference type="Proteomes" id="UP000019132">
    <property type="component" value="Unassembled WGS sequence"/>
</dbReference>
<feature type="compositionally biased region" description="Polar residues" evidence="5">
    <location>
        <begin position="411"/>
        <end position="429"/>
    </location>
</feature>